<dbReference type="OrthoDB" id="9777133at2"/>
<gene>
    <name evidence="2" type="primary">yaaA</name>
    <name evidence="2" type="ORF">GBZ86_07460</name>
</gene>
<dbReference type="NCBIfam" id="NF002542">
    <property type="entry name" value="PRK02101.1-3"/>
    <property type="match status" value="1"/>
</dbReference>
<dbReference type="Pfam" id="PF03883">
    <property type="entry name" value="H2O2_YaaD"/>
    <property type="match status" value="1"/>
</dbReference>
<keyword evidence="3" id="KW-1185">Reference proteome</keyword>
<evidence type="ECO:0000313" key="3">
    <source>
        <dbReference type="Proteomes" id="UP000430345"/>
    </source>
</evidence>
<dbReference type="EMBL" id="WHJC01000083">
    <property type="protein sequence ID" value="MPQ43593.1"/>
    <property type="molecule type" value="Genomic_DNA"/>
</dbReference>
<sequence>MIVILSPAKTMDLSKNNLKINTTTPLFLEEADIIMNKLKKLEVHELASLMKINEKLATLNFIRNQDWKKFYGENEKASLFCFNGEVFKGLNAKEFSDEDLKFCNDHLRILSALYGMLRPLDGIKPYRLEMGTKISINNKKNLYDFWSEKLTSKIIDEVKKDNEKILINLASEEYYKVLDIKHDIRQVNIMFKERKGYNYKIITIYAKKARGLMVNYIVKNRIDNLETLKNFNEEGYVFNEILSDWNNLIFTRE</sequence>
<dbReference type="PANTHER" id="PTHR30283">
    <property type="entry name" value="PEROXIDE STRESS RESPONSE PROTEIN YAAA"/>
    <property type="match status" value="1"/>
</dbReference>
<dbReference type="PANTHER" id="PTHR30283:SF4">
    <property type="entry name" value="PEROXIDE STRESS RESISTANCE PROTEIN YAAA"/>
    <property type="match status" value="1"/>
</dbReference>
<dbReference type="RefSeq" id="WP_152889264.1">
    <property type="nucleotide sequence ID" value="NZ_WHJC01000083.1"/>
</dbReference>
<comment type="similarity">
    <text evidence="1">Belongs to the UPF0246 family.</text>
</comment>
<accession>A0A6I1MLH1</accession>
<dbReference type="InterPro" id="IPR005583">
    <property type="entry name" value="YaaA"/>
</dbReference>
<dbReference type="AlphaFoldDB" id="A0A6I1MLH1"/>
<proteinExistence type="inferred from homology"/>
<dbReference type="GO" id="GO:0033194">
    <property type="term" value="P:response to hydroperoxide"/>
    <property type="evidence" value="ECO:0007669"/>
    <property type="project" value="TreeGrafter"/>
</dbReference>
<name>A0A6I1MLH1_9CLOT</name>
<dbReference type="HAMAP" id="MF_00652">
    <property type="entry name" value="UPF0246"/>
    <property type="match status" value="1"/>
</dbReference>
<dbReference type="GO" id="GO:0005829">
    <property type="term" value="C:cytosol"/>
    <property type="evidence" value="ECO:0007669"/>
    <property type="project" value="TreeGrafter"/>
</dbReference>
<reference evidence="2 3" key="1">
    <citation type="submission" date="2019-10" db="EMBL/GenBank/DDBJ databases">
        <title>The Genome Sequence of Clostridium tarantellae Isolated from Fish Brain.</title>
        <authorList>
            <person name="Bano L."/>
            <person name="Kiel M."/>
            <person name="Sales G."/>
            <person name="Doxey A.C."/>
            <person name="Mansfield M.J."/>
            <person name="Schiavone M."/>
            <person name="Rossetto O."/>
            <person name="Pirazzini M."/>
            <person name="Dobrindt U."/>
            <person name="Montecucco C."/>
        </authorList>
    </citation>
    <scope>NUCLEOTIDE SEQUENCE [LARGE SCALE GENOMIC DNA]</scope>
    <source>
        <strain evidence="2 3">DSM 3997</strain>
    </source>
</reference>
<evidence type="ECO:0000313" key="2">
    <source>
        <dbReference type="EMBL" id="MPQ43593.1"/>
    </source>
</evidence>
<organism evidence="2 3">
    <name type="scientific">Clostridium tarantellae</name>
    <dbReference type="NCBI Taxonomy" id="39493"/>
    <lineage>
        <taxon>Bacteria</taxon>
        <taxon>Bacillati</taxon>
        <taxon>Bacillota</taxon>
        <taxon>Clostridia</taxon>
        <taxon>Eubacteriales</taxon>
        <taxon>Clostridiaceae</taxon>
        <taxon>Clostridium</taxon>
    </lineage>
</organism>
<evidence type="ECO:0000256" key="1">
    <source>
        <dbReference type="HAMAP-Rule" id="MF_00652"/>
    </source>
</evidence>
<protein>
    <recommendedName>
        <fullName evidence="1">UPF0246 protein GBZ86_07460</fullName>
    </recommendedName>
</protein>
<dbReference type="Proteomes" id="UP000430345">
    <property type="component" value="Unassembled WGS sequence"/>
</dbReference>
<comment type="caution">
    <text evidence="2">The sequence shown here is derived from an EMBL/GenBank/DDBJ whole genome shotgun (WGS) entry which is preliminary data.</text>
</comment>